<dbReference type="InterPro" id="IPR036291">
    <property type="entry name" value="NAD(P)-bd_dom_sf"/>
</dbReference>
<evidence type="ECO:0000256" key="2">
    <source>
        <dbReference type="ARBA" id="ARBA00023002"/>
    </source>
</evidence>
<dbReference type="PANTHER" id="PTHR24321:SF8">
    <property type="entry name" value="ESTRADIOL 17-BETA-DEHYDROGENASE 8-RELATED"/>
    <property type="match status" value="1"/>
</dbReference>
<dbReference type="InterPro" id="IPR002347">
    <property type="entry name" value="SDR_fam"/>
</dbReference>
<dbReference type="Proteomes" id="UP000194161">
    <property type="component" value="Chromosome"/>
</dbReference>
<dbReference type="CDD" id="cd05233">
    <property type="entry name" value="SDR_c"/>
    <property type="match status" value="1"/>
</dbReference>
<dbReference type="Gene3D" id="3.40.50.720">
    <property type="entry name" value="NAD(P)-binding Rossmann-like Domain"/>
    <property type="match status" value="1"/>
</dbReference>
<dbReference type="SUPFAM" id="SSF51735">
    <property type="entry name" value="NAD(P)-binding Rossmann-fold domains"/>
    <property type="match status" value="1"/>
</dbReference>
<sequence length="269" mass="29085">MSPLERDRNAHGGTSAEGARFSIAGRRVLYTGAAGGFGVDTTVAMLQAGARVIALDCNAGHIERLRAAVAPELAPRLEIVHADLADAQELQRQLDRLTASAPIDVVINNAAIYPSRPFEEYSDDEQARVHRINVGAAVQIVRAALPGMREQRWGRVINITSITLSGGWENLQPYVQSKGAMLGNTRAFAREFGKWGITVNAISPGAFPTDAEKIHPDPEGYQRMVLERQAVKRRGHPGDIASAILFLASDEAGFITGQTLEVDGGWIMH</sequence>
<keyword evidence="4" id="KW-1185">Reference proteome</keyword>
<proteinExistence type="inferred from homology"/>
<reference evidence="3 4" key="1">
    <citation type="submission" date="2017-05" db="EMBL/GenBank/DDBJ databases">
        <title>Complete and WGS of Bordetella genogroups.</title>
        <authorList>
            <person name="Spilker T."/>
            <person name="LiPuma J."/>
        </authorList>
    </citation>
    <scope>NUCLEOTIDE SEQUENCE [LARGE SCALE GENOMIC DNA]</scope>
    <source>
        <strain evidence="3 4">AU7206</strain>
    </source>
</reference>
<accession>A0A1W6ZHU9</accession>
<evidence type="ECO:0000256" key="1">
    <source>
        <dbReference type="ARBA" id="ARBA00006484"/>
    </source>
</evidence>
<dbReference type="OrthoDB" id="196630at2"/>
<gene>
    <name evidence="3" type="ORF">CAL15_23040</name>
</gene>
<evidence type="ECO:0000313" key="3">
    <source>
        <dbReference type="EMBL" id="ARP96993.1"/>
    </source>
</evidence>
<organism evidence="3 4">
    <name type="scientific">Bordetella genomosp. 13</name>
    <dbReference type="NCBI Taxonomy" id="463040"/>
    <lineage>
        <taxon>Bacteria</taxon>
        <taxon>Pseudomonadati</taxon>
        <taxon>Pseudomonadota</taxon>
        <taxon>Betaproteobacteria</taxon>
        <taxon>Burkholderiales</taxon>
        <taxon>Alcaligenaceae</taxon>
        <taxon>Bordetella</taxon>
    </lineage>
</organism>
<dbReference type="RefSeq" id="WP_086080641.1">
    <property type="nucleotide sequence ID" value="NZ_CP021111.1"/>
</dbReference>
<dbReference type="GO" id="GO:0016491">
    <property type="term" value="F:oxidoreductase activity"/>
    <property type="evidence" value="ECO:0007669"/>
    <property type="project" value="UniProtKB-KW"/>
</dbReference>
<dbReference type="KEGG" id="bgm:CAL15_23040"/>
<evidence type="ECO:0000313" key="4">
    <source>
        <dbReference type="Proteomes" id="UP000194161"/>
    </source>
</evidence>
<dbReference type="STRING" id="463040.CAL15_23040"/>
<dbReference type="FunFam" id="3.40.50.720:FF:000084">
    <property type="entry name" value="Short-chain dehydrogenase reductase"/>
    <property type="match status" value="1"/>
</dbReference>
<dbReference type="PRINTS" id="PR00080">
    <property type="entry name" value="SDRFAMILY"/>
</dbReference>
<dbReference type="Pfam" id="PF13561">
    <property type="entry name" value="adh_short_C2"/>
    <property type="match status" value="1"/>
</dbReference>
<name>A0A1W6ZHU9_9BORD</name>
<dbReference type="PANTHER" id="PTHR24321">
    <property type="entry name" value="DEHYDROGENASES, SHORT CHAIN"/>
    <property type="match status" value="1"/>
</dbReference>
<dbReference type="PRINTS" id="PR00081">
    <property type="entry name" value="GDHRDH"/>
</dbReference>
<protein>
    <submittedName>
        <fullName evidence="3">Oxidoreductase</fullName>
    </submittedName>
</protein>
<keyword evidence="2" id="KW-0560">Oxidoreductase</keyword>
<dbReference type="AlphaFoldDB" id="A0A1W6ZHU9"/>
<dbReference type="EMBL" id="CP021111">
    <property type="protein sequence ID" value="ARP96993.1"/>
    <property type="molecule type" value="Genomic_DNA"/>
</dbReference>
<comment type="similarity">
    <text evidence="1">Belongs to the short-chain dehydrogenases/reductases (SDR) family.</text>
</comment>